<organism evidence="2 3">
    <name type="scientific">Apiospora marii</name>
    <dbReference type="NCBI Taxonomy" id="335849"/>
    <lineage>
        <taxon>Eukaryota</taxon>
        <taxon>Fungi</taxon>
        <taxon>Dikarya</taxon>
        <taxon>Ascomycota</taxon>
        <taxon>Pezizomycotina</taxon>
        <taxon>Sordariomycetes</taxon>
        <taxon>Xylariomycetidae</taxon>
        <taxon>Amphisphaeriales</taxon>
        <taxon>Apiosporaceae</taxon>
        <taxon>Apiospora</taxon>
    </lineage>
</organism>
<evidence type="ECO:0000313" key="2">
    <source>
        <dbReference type="EMBL" id="KAK8029020.1"/>
    </source>
</evidence>
<gene>
    <name evidence="2" type="ORF">PG991_006076</name>
</gene>
<dbReference type="Proteomes" id="UP001396898">
    <property type="component" value="Unassembled WGS sequence"/>
</dbReference>
<evidence type="ECO:0000256" key="1">
    <source>
        <dbReference type="SAM" id="MobiDB-lite"/>
    </source>
</evidence>
<feature type="region of interest" description="Disordered" evidence="1">
    <location>
        <begin position="142"/>
        <end position="162"/>
    </location>
</feature>
<proteinExistence type="predicted"/>
<protein>
    <submittedName>
        <fullName evidence="2">Uncharacterized protein</fullName>
    </submittedName>
</protein>
<name>A0ABR1SB47_9PEZI</name>
<sequence>MCQFRITFYPCGLPFVKGSYYKLCADRPNCKKTIEMLEWHTFCPRMRKFLASAWNQQRQEEERYQWSPEIARRVPCCKGMDPQVFEGLCRKCNPAGAEQPGGFHRCSLDCQTELFTTKDPQYAFEWYIEKCWPHMPTARYEQRRDARDPTESEMWASSFLGE</sequence>
<comment type="caution">
    <text evidence="2">The sequence shown here is derived from an EMBL/GenBank/DDBJ whole genome shotgun (WGS) entry which is preliminary data.</text>
</comment>
<dbReference type="EMBL" id="JAQQWI010000007">
    <property type="protein sequence ID" value="KAK8029020.1"/>
    <property type="molecule type" value="Genomic_DNA"/>
</dbReference>
<keyword evidence="3" id="KW-1185">Reference proteome</keyword>
<accession>A0ABR1SB47</accession>
<evidence type="ECO:0000313" key="3">
    <source>
        <dbReference type="Proteomes" id="UP001396898"/>
    </source>
</evidence>
<reference evidence="2 3" key="1">
    <citation type="submission" date="2023-01" db="EMBL/GenBank/DDBJ databases">
        <title>Analysis of 21 Apiospora genomes using comparative genomics revels a genus with tremendous synthesis potential of carbohydrate active enzymes and secondary metabolites.</title>
        <authorList>
            <person name="Sorensen T."/>
        </authorList>
    </citation>
    <scope>NUCLEOTIDE SEQUENCE [LARGE SCALE GENOMIC DNA]</scope>
    <source>
        <strain evidence="2 3">CBS 20057</strain>
    </source>
</reference>